<feature type="compositionally biased region" description="Low complexity" evidence="1">
    <location>
        <begin position="123"/>
        <end position="160"/>
    </location>
</feature>
<gene>
    <name evidence="3" type="ORF">TM35_000601050</name>
</gene>
<evidence type="ECO:0000313" key="4">
    <source>
        <dbReference type="Proteomes" id="UP000192257"/>
    </source>
</evidence>
<evidence type="ECO:0000256" key="2">
    <source>
        <dbReference type="SAM" id="SignalP"/>
    </source>
</evidence>
<dbReference type="InterPro" id="IPR000458">
    <property type="entry name" value="Tryp_mucin"/>
</dbReference>
<feature type="chain" id="PRO_5012281211" description="Mucin-associated surface protein (MASP)" evidence="2">
    <location>
        <begin position="28"/>
        <end position="224"/>
    </location>
</feature>
<dbReference type="RefSeq" id="XP_028877740.1">
    <property type="nucleotide sequence ID" value="XM_029030938.1"/>
</dbReference>
<feature type="compositionally biased region" description="Polar residues" evidence="1">
    <location>
        <begin position="161"/>
        <end position="180"/>
    </location>
</feature>
<name>A0A1X0NFY4_9TRYP</name>
<keyword evidence="4" id="KW-1185">Reference proteome</keyword>
<dbReference type="AlphaFoldDB" id="A0A1X0NFY4"/>
<proteinExistence type="predicted"/>
<dbReference type="Pfam" id="PF01456">
    <property type="entry name" value="Mucin"/>
    <property type="match status" value="1"/>
</dbReference>
<comment type="caution">
    <text evidence="3">The sequence shown here is derived from an EMBL/GenBank/DDBJ whole genome shotgun (WGS) entry which is preliminary data.</text>
</comment>
<dbReference type="Proteomes" id="UP000192257">
    <property type="component" value="Unassembled WGS sequence"/>
</dbReference>
<sequence>MMMMMRRVMCVLAVVLCCACGYTMTAAAHTTTVNAGQPKEKFHDVVGWGGIPYATKDEKKKMLQKLCETNKSAVFDNFTCKDLEKPPLASTPALSAQDRPSPGPEDGNQGNDSHEAEATNGNHGEAASHAAHSSAGGTTTESQTQESTAATESEETTSTTLPSTANTVSDAPTTTPSTVPNAEITSIASNMQNKANVDSSVSPVWMRTAAPLLIMVVLFSVTVY</sequence>
<feature type="signal peptide" evidence="2">
    <location>
        <begin position="1"/>
        <end position="27"/>
    </location>
</feature>
<evidence type="ECO:0008006" key="5">
    <source>
        <dbReference type="Google" id="ProtNLM"/>
    </source>
</evidence>
<keyword evidence="2" id="KW-0732">Signal</keyword>
<accession>A0A1X0NFY4</accession>
<reference evidence="3 4" key="1">
    <citation type="submission" date="2017-03" db="EMBL/GenBank/DDBJ databases">
        <title>An alternative strategy for trypanosome survival in the mammalian bloodstream revealed through genome and transcriptome analysis of the ubiquitous bovine parasite Trypanosoma (Megatrypanum) theileri.</title>
        <authorList>
            <person name="Kelly S."/>
            <person name="Ivens A."/>
            <person name="Mott A."/>
            <person name="O'Neill E."/>
            <person name="Emms D."/>
            <person name="Macleod O."/>
            <person name="Voorheis P."/>
            <person name="Matthews J."/>
            <person name="Matthews K."/>
            <person name="Carrington M."/>
        </authorList>
    </citation>
    <scope>NUCLEOTIDE SEQUENCE [LARGE SCALE GENOMIC DNA]</scope>
    <source>
        <strain evidence="3">Edinburgh</strain>
    </source>
</reference>
<evidence type="ECO:0000256" key="1">
    <source>
        <dbReference type="SAM" id="MobiDB-lite"/>
    </source>
</evidence>
<dbReference type="GeneID" id="39990718"/>
<dbReference type="VEuPathDB" id="TriTrypDB:TM35_000601050"/>
<evidence type="ECO:0000313" key="3">
    <source>
        <dbReference type="EMBL" id="ORC83674.1"/>
    </source>
</evidence>
<dbReference type="EMBL" id="NBCO01000060">
    <property type="protein sequence ID" value="ORC83674.1"/>
    <property type="molecule type" value="Genomic_DNA"/>
</dbReference>
<organism evidence="3 4">
    <name type="scientific">Trypanosoma theileri</name>
    <dbReference type="NCBI Taxonomy" id="67003"/>
    <lineage>
        <taxon>Eukaryota</taxon>
        <taxon>Discoba</taxon>
        <taxon>Euglenozoa</taxon>
        <taxon>Kinetoplastea</taxon>
        <taxon>Metakinetoplastina</taxon>
        <taxon>Trypanosomatida</taxon>
        <taxon>Trypanosomatidae</taxon>
        <taxon>Trypanosoma</taxon>
    </lineage>
</organism>
<feature type="region of interest" description="Disordered" evidence="1">
    <location>
        <begin position="86"/>
        <end position="180"/>
    </location>
</feature>
<protein>
    <recommendedName>
        <fullName evidence="5">Mucin-associated surface protein (MASP)</fullName>
    </recommendedName>
</protein>